<proteinExistence type="predicted"/>
<evidence type="ECO:0000313" key="1">
    <source>
        <dbReference type="EMBL" id="SPD33319.1"/>
    </source>
</evidence>
<dbReference type="AlphaFoldDB" id="A0A2N9JA42"/>
<dbReference type="EMBL" id="OIVN01006448">
    <property type="protein sequence ID" value="SPD33319.1"/>
    <property type="molecule type" value="Genomic_DNA"/>
</dbReference>
<sequence>MGRTITRTHNSWTRRCDGSRRFPFIKSPLQKAVGGIRTPAHVPSSSADAIEAKAPSQAVGEDAVDQAEAARNGGVNPAQAAGLVIVHHMEWAEIVIAACWASAIDIALQSVQ</sequence>
<organism evidence="1">
    <name type="scientific">Fagus sylvatica</name>
    <name type="common">Beechnut</name>
    <dbReference type="NCBI Taxonomy" id="28930"/>
    <lineage>
        <taxon>Eukaryota</taxon>
        <taxon>Viridiplantae</taxon>
        <taxon>Streptophyta</taxon>
        <taxon>Embryophyta</taxon>
        <taxon>Tracheophyta</taxon>
        <taxon>Spermatophyta</taxon>
        <taxon>Magnoliopsida</taxon>
        <taxon>eudicotyledons</taxon>
        <taxon>Gunneridae</taxon>
        <taxon>Pentapetalae</taxon>
        <taxon>rosids</taxon>
        <taxon>fabids</taxon>
        <taxon>Fagales</taxon>
        <taxon>Fagaceae</taxon>
        <taxon>Fagus</taxon>
    </lineage>
</organism>
<reference evidence="1" key="1">
    <citation type="submission" date="2018-02" db="EMBL/GenBank/DDBJ databases">
        <authorList>
            <person name="Cohen D.B."/>
            <person name="Kent A.D."/>
        </authorList>
    </citation>
    <scope>NUCLEOTIDE SEQUENCE</scope>
</reference>
<name>A0A2N9JA42_FAGSY</name>
<gene>
    <name evidence="1" type="ORF">FSB_LOCUS61201</name>
</gene>
<accession>A0A2N9JA42</accession>
<protein>
    <submittedName>
        <fullName evidence="1">Uncharacterized protein</fullName>
    </submittedName>
</protein>